<dbReference type="RefSeq" id="WP_272144234.1">
    <property type="nucleotide sequence ID" value="NZ_JAQNDM010000002.1"/>
</dbReference>
<reference evidence="2 3" key="1">
    <citation type="submission" date="2022-11" db="EMBL/GenBank/DDBJ databases">
        <title>Minimal conservation of predation-associated metabolite biosynthetic gene clusters underscores biosynthetic potential of Myxococcota including descriptions for ten novel species: Archangium lansinium sp. nov., Myxococcus landrumus sp. nov., Nannocystis bai.</title>
        <authorList>
            <person name="Ahearne A."/>
            <person name="Stevens C."/>
            <person name="Dowd S."/>
        </authorList>
    </citation>
    <scope>NUCLEOTIDE SEQUENCE [LARGE SCALE GENOMIC DNA]</scope>
    <source>
        <strain evidence="2 3">NCWAL01</strain>
    </source>
</reference>
<protein>
    <submittedName>
        <fullName evidence="2">SGNH/GDSL hydrolase family protein</fullName>
    </submittedName>
</protein>
<evidence type="ECO:0000313" key="3">
    <source>
        <dbReference type="Proteomes" id="UP001221838"/>
    </source>
</evidence>
<dbReference type="GO" id="GO:0016787">
    <property type="term" value="F:hydrolase activity"/>
    <property type="evidence" value="ECO:0007669"/>
    <property type="project" value="UniProtKB-KW"/>
</dbReference>
<organism evidence="2 3">
    <name type="scientific">Stigmatella ashevillensis</name>
    <dbReference type="NCBI Taxonomy" id="2995309"/>
    <lineage>
        <taxon>Bacteria</taxon>
        <taxon>Pseudomonadati</taxon>
        <taxon>Myxococcota</taxon>
        <taxon>Myxococcia</taxon>
        <taxon>Myxococcales</taxon>
        <taxon>Cystobacterineae</taxon>
        <taxon>Archangiaceae</taxon>
        <taxon>Stigmatella</taxon>
    </lineage>
</organism>
<dbReference type="EMBL" id="JAQNDM010000002">
    <property type="protein sequence ID" value="MDC0713811.1"/>
    <property type="molecule type" value="Genomic_DNA"/>
</dbReference>
<dbReference type="Gene3D" id="3.40.50.1110">
    <property type="entry name" value="SGNH hydrolase"/>
    <property type="match status" value="1"/>
</dbReference>
<proteinExistence type="predicted"/>
<dbReference type="InterPro" id="IPR013830">
    <property type="entry name" value="SGNH_hydro"/>
</dbReference>
<name>A0ABT5DJV7_9BACT</name>
<evidence type="ECO:0000259" key="1">
    <source>
        <dbReference type="Pfam" id="PF13472"/>
    </source>
</evidence>
<dbReference type="SUPFAM" id="SSF52266">
    <property type="entry name" value="SGNH hydrolase"/>
    <property type="match status" value="1"/>
</dbReference>
<comment type="caution">
    <text evidence="2">The sequence shown here is derived from an EMBL/GenBank/DDBJ whole genome shotgun (WGS) entry which is preliminary data.</text>
</comment>
<accession>A0ABT5DJV7</accession>
<keyword evidence="3" id="KW-1185">Reference proteome</keyword>
<keyword evidence="2" id="KW-0378">Hydrolase</keyword>
<dbReference type="InterPro" id="IPR036514">
    <property type="entry name" value="SGNH_hydro_sf"/>
</dbReference>
<dbReference type="Proteomes" id="UP001221838">
    <property type="component" value="Unassembled WGS sequence"/>
</dbReference>
<dbReference type="CDD" id="cd01836">
    <property type="entry name" value="FeeA_FeeB_like"/>
    <property type="match status" value="1"/>
</dbReference>
<sequence length="262" mass="28078">MATIVEFALFPVYAAQAVYARWRTPRLPEPQGARSGHLGAGSPLRLLVVGDSSAAGVGVTTQTDALTGQLTWLLAERFSVSWCLLAKTGFTTTDVINLLGKHDSAHFDVVLVAVGANDLTQRVPAARWVKSLNQLVGVLTERFGASRIFLSPLPPMKEFPALPRPLSGYVGRRAEEYNVALRAFAMERENCEFLADAFPFGPEVLARDVMSSDGFHPGPPVYAAWAKCAASAIVALSGDAGWSRAETDAAGRVGLPRDDPRA</sequence>
<feature type="domain" description="SGNH hydrolase-type esterase" evidence="1">
    <location>
        <begin position="48"/>
        <end position="223"/>
    </location>
</feature>
<gene>
    <name evidence="2" type="ORF">POL68_35420</name>
</gene>
<evidence type="ECO:0000313" key="2">
    <source>
        <dbReference type="EMBL" id="MDC0713811.1"/>
    </source>
</evidence>
<dbReference type="Pfam" id="PF13472">
    <property type="entry name" value="Lipase_GDSL_2"/>
    <property type="match status" value="1"/>
</dbReference>